<name>A0A0L0GR45_9ENTR</name>
<dbReference type="Proteomes" id="UP000037393">
    <property type="component" value="Unassembled WGS sequence"/>
</dbReference>
<dbReference type="STRING" id="379893.GCA_001297775_03302"/>
<evidence type="ECO:0000313" key="3">
    <source>
        <dbReference type="Proteomes" id="UP000037393"/>
    </source>
</evidence>
<feature type="domain" description="ImpA N-terminal" evidence="1">
    <location>
        <begin position="24"/>
        <end position="109"/>
    </location>
</feature>
<gene>
    <name evidence="2" type="ORF">GM31_01820</name>
</gene>
<dbReference type="PANTHER" id="PTHR37024">
    <property type="entry name" value="TYPE VI SECRETION SYSTEM DUF2094 AND IMPA-RELATED DOMAIN PROTEIN"/>
    <property type="match status" value="1"/>
</dbReference>
<sequence>MDLRNPDTWISHLLETLPEEKQSRALNDDNPHWEFIESEIVKLGSLAHKQLDLPELQRRGLQLLASESKDLRLLAHLLRTLQHTGDPLLAIRLLALYVEHFWLVAWPQNIAHKKRFADQILKRFEKGIDGFTTDADAKQRDTLLGELARLAQLWQEHDASELAQATDELAVLYRRAFQDAAPTTALRPSAAIHPAVAAPADVPAMPASTVNVNSYDDKAWRETLLKVAEILCERQPTSPLGYRLRRHALWQFITSTPQSDSDGRTPLAAVSADRVADYQNRLSSADITLWHQVEQSLLRAPYWLDGHHLSARIAQQLEYPDIAEAIRDETGRFLRRLPGLSALKFSDRTLFMNDTTRQWLENTTVAASVTAELTANEETRLVWQCFEEQGLEAALLLLEQQPEGELRTRFYREWLGAQMLEVAGMKQLARQHYGTLHQSAHHIALADWEPALLQQLQEQIKE</sequence>
<organism evidence="2 3">
    <name type="scientific">Trabulsiella odontotermitis</name>
    <dbReference type="NCBI Taxonomy" id="379893"/>
    <lineage>
        <taxon>Bacteria</taxon>
        <taxon>Pseudomonadati</taxon>
        <taxon>Pseudomonadota</taxon>
        <taxon>Gammaproteobacteria</taxon>
        <taxon>Enterobacterales</taxon>
        <taxon>Enterobacteriaceae</taxon>
        <taxon>Trabulsiella</taxon>
    </lineage>
</organism>
<dbReference type="NCBIfam" id="TIGR03362">
    <property type="entry name" value="VI_chp_7"/>
    <property type="match status" value="1"/>
</dbReference>
<evidence type="ECO:0000259" key="1">
    <source>
        <dbReference type="Pfam" id="PF06812"/>
    </source>
</evidence>
<dbReference type="Pfam" id="PF06812">
    <property type="entry name" value="ImpA_N"/>
    <property type="match status" value="1"/>
</dbReference>
<dbReference type="RefSeq" id="WP_049857541.1">
    <property type="nucleotide sequence ID" value="NZ_JNGI01000128.1"/>
</dbReference>
<evidence type="ECO:0000313" key="2">
    <source>
        <dbReference type="EMBL" id="KNC91329.1"/>
    </source>
</evidence>
<dbReference type="AlphaFoldDB" id="A0A0L0GR45"/>
<dbReference type="EMBL" id="JNGI01000128">
    <property type="protein sequence ID" value="KNC91329.1"/>
    <property type="molecule type" value="Genomic_DNA"/>
</dbReference>
<proteinExistence type="predicted"/>
<dbReference type="PANTHER" id="PTHR37024:SF3">
    <property type="entry name" value="TYPE VI SECRETION SYSTEM PROTEIN TSSA"/>
    <property type="match status" value="1"/>
</dbReference>
<dbReference type="InterPro" id="IPR017739">
    <property type="entry name" value="T6SS-assoc_VCA0119"/>
</dbReference>
<accession>A0A0L0GR45</accession>
<protein>
    <submittedName>
        <fullName evidence="2">Type VI secretion protein</fullName>
    </submittedName>
</protein>
<dbReference type="Pfam" id="PF16989">
    <property type="entry name" value="T6SS_VasJ"/>
    <property type="match status" value="1"/>
</dbReference>
<dbReference type="InterPro" id="IPR010657">
    <property type="entry name" value="ImpA_N"/>
</dbReference>
<keyword evidence="3" id="KW-1185">Reference proteome</keyword>
<comment type="caution">
    <text evidence="2">The sequence shown here is derived from an EMBL/GenBank/DDBJ whole genome shotgun (WGS) entry which is preliminary data.</text>
</comment>
<dbReference type="OrthoDB" id="1522895at2"/>
<dbReference type="PATRIC" id="fig|379893.4.peg.373"/>
<reference evidence="2 3" key="1">
    <citation type="journal article" date="2015" name="Appl. Environ. Microbiol.">
        <title>The Enterobacterium Trabulsiella odontotermitis Presents Novel Adaptations Related to Its Association with Fungus-Growing Termites.</title>
        <authorList>
            <person name="Sapountzis P."/>
            <person name="Gruntjes T."/>
            <person name="Otani S."/>
            <person name="Estevez J."/>
            <person name="da Costa R.R."/>
            <person name="Plunkett G.3rd."/>
            <person name="Perna N.T."/>
            <person name="Poulsen M."/>
        </authorList>
    </citation>
    <scope>NUCLEOTIDE SEQUENCE [LARGE SCALE GENOMIC DNA]</scope>
    <source>
        <strain evidence="2 3">12</strain>
    </source>
</reference>